<evidence type="ECO:0000256" key="6">
    <source>
        <dbReference type="RuleBase" id="RU000477"/>
    </source>
</evidence>
<dbReference type="Proteomes" id="UP000027982">
    <property type="component" value="Chromosome"/>
</dbReference>
<organism evidence="8 9">
    <name type="scientific">Fimbriimonas ginsengisoli Gsoil 348</name>
    <dbReference type="NCBI Taxonomy" id="661478"/>
    <lineage>
        <taxon>Bacteria</taxon>
        <taxon>Bacillati</taxon>
        <taxon>Armatimonadota</taxon>
        <taxon>Fimbriimonadia</taxon>
        <taxon>Fimbriimonadales</taxon>
        <taxon>Fimbriimonadaceae</taxon>
        <taxon>Fimbriimonas</taxon>
    </lineage>
</organism>
<proteinExistence type="inferred from homology"/>
<comment type="subcellular location">
    <subcellularLocation>
        <location evidence="1">Membrane</location>
        <topology evidence="1">Multi-pass membrane protein</topology>
    </subcellularLocation>
</comment>
<dbReference type="PANTHER" id="PTHR45724">
    <property type="entry name" value="AQUAPORIN NIP2-1"/>
    <property type="match status" value="1"/>
</dbReference>
<dbReference type="PRINTS" id="PR00783">
    <property type="entry name" value="MINTRINSICP"/>
</dbReference>
<dbReference type="PANTHER" id="PTHR45724:SF13">
    <property type="entry name" value="AQUAPORIN NIP1-1-RELATED"/>
    <property type="match status" value="1"/>
</dbReference>
<reference evidence="8 9" key="1">
    <citation type="journal article" date="2014" name="PLoS ONE">
        <title>The first complete genome sequence of the class fimbriimonadia in the phylum armatimonadetes.</title>
        <authorList>
            <person name="Hu Z.Y."/>
            <person name="Wang Y.Z."/>
            <person name="Im W.T."/>
            <person name="Wang S.Y."/>
            <person name="Zhao G.P."/>
            <person name="Zheng H.J."/>
            <person name="Quan Z.X."/>
        </authorList>
    </citation>
    <scope>NUCLEOTIDE SEQUENCE [LARGE SCALE GENOMIC DNA]</scope>
    <source>
        <strain evidence="8">Gsoil 348</strain>
    </source>
</reference>
<evidence type="ECO:0000256" key="1">
    <source>
        <dbReference type="ARBA" id="ARBA00004141"/>
    </source>
</evidence>
<feature type="transmembrane region" description="Helical" evidence="7">
    <location>
        <begin position="38"/>
        <end position="69"/>
    </location>
</feature>
<dbReference type="InterPro" id="IPR034294">
    <property type="entry name" value="Aquaporin_transptr"/>
</dbReference>
<dbReference type="HOGENOM" id="CLU_020019_3_2_0"/>
<dbReference type="GO" id="GO:0015267">
    <property type="term" value="F:channel activity"/>
    <property type="evidence" value="ECO:0007669"/>
    <property type="project" value="InterPro"/>
</dbReference>
<dbReference type="InterPro" id="IPR000425">
    <property type="entry name" value="MIP"/>
</dbReference>
<accession>A0A068NSF7</accession>
<dbReference type="Gene3D" id="1.20.1080.10">
    <property type="entry name" value="Glycerol uptake facilitator protein"/>
    <property type="match status" value="1"/>
</dbReference>
<keyword evidence="5 7" id="KW-0472">Membrane</keyword>
<keyword evidence="3 6" id="KW-0812">Transmembrane</keyword>
<keyword evidence="4 7" id="KW-1133">Transmembrane helix</keyword>
<feature type="transmembrane region" description="Helical" evidence="7">
    <location>
        <begin position="152"/>
        <end position="170"/>
    </location>
</feature>
<feature type="transmembrane region" description="Helical" evidence="7">
    <location>
        <begin position="81"/>
        <end position="102"/>
    </location>
</feature>
<protein>
    <submittedName>
        <fullName evidence="8">Aquaporin Z</fullName>
    </submittedName>
</protein>
<dbReference type="KEGG" id="fgi:OP10G_2919"/>
<dbReference type="EMBL" id="CP007139">
    <property type="protein sequence ID" value="AIE86287.1"/>
    <property type="molecule type" value="Genomic_DNA"/>
</dbReference>
<keyword evidence="2 6" id="KW-0813">Transport</keyword>
<sequence>MWRRYVAEGLGTFAIVFFGCGAIASLAGQPAAHLMVNAVFGLVVAASIYALGHISAAHFNPAVTVAFAVAKRFPWRYVPTYVASQLAGALAASGLHAVLFGGLAKAVGFGATQPTVDLARCLGIEATLTFFLMLVIISVATDRRANGAVPGLAIGMAVALCGLFGGPLTGCSMNPARSLAPALFAGGPALAAYWPYLVGPVIGACLAALVYEAIRGGDEHGQGAPNDLELALEKVRQEGIH</sequence>
<gene>
    <name evidence="8" type="ORF">OP10G_2919</name>
</gene>
<evidence type="ECO:0000256" key="3">
    <source>
        <dbReference type="ARBA" id="ARBA00022692"/>
    </source>
</evidence>
<evidence type="ECO:0000256" key="7">
    <source>
        <dbReference type="SAM" id="Phobius"/>
    </source>
</evidence>
<dbReference type="AlphaFoldDB" id="A0A068NSF7"/>
<dbReference type="PROSITE" id="PS00221">
    <property type="entry name" value="MIP"/>
    <property type="match status" value="1"/>
</dbReference>
<dbReference type="RefSeq" id="WP_038473157.1">
    <property type="nucleotide sequence ID" value="NZ_CP007139.1"/>
</dbReference>
<evidence type="ECO:0000256" key="5">
    <source>
        <dbReference type="ARBA" id="ARBA00023136"/>
    </source>
</evidence>
<dbReference type="SUPFAM" id="SSF81338">
    <property type="entry name" value="Aquaporin-like"/>
    <property type="match status" value="1"/>
</dbReference>
<name>A0A068NSF7_FIMGI</name>
<dbReference type="Pfam" id="PF00230">
    <property type="entry name" value="MIP"/>
    <property type="match status" value="1"/>
</dbReference>
<evidence type="ECO:0000256" key="2">
    <source>
        <dbReference type="ARBA" id="ARBA00022448"/>
    </source>
</evidence>
<evidence type="ECO:0000313" key="9">
    <source>
        <dbReference type="Proteomes" id="UP000027982"/>
    </source>
</evidence>
<feature type="transmembrane region" description="Helical" evidence="7">
    <location>
        <begin position="122"/>
        <end position="140"/>
    </location>
</feature>
<evidence type="ECO:0000256" key="4">
    <source>
        <dbReference type="ARBA" id="ARBA00022989"/>
    </source>
</evidence>
<dbReference type="InterPro" id="IPR023271">
    <property type="entry name" value="Aquaporin-like"/>
</dbReference>
<evidence type="ECO:0000313" key="8">
    <source>
        <dbReference type="EMBL" id="AIE86287.1"/>
    </source>
</evidence>
<comment type="similarity">
    <text evidence="6">Belongs to the MIP/aquaporin (TC 1.A.8) family.</text>
</comment>
<dbReference type="InterPro" id="IPR022357">
    <property type="entry name" value="MIP_CS"/>
</dbReference>
<dbReference type="eggNOG" id="COG0580">
    <property type="taxonomic scope" value="Bacteria"/>
</dbReference>
<dbReference type="STRING" id="661478.OP10G_2919"/>
<feature type="transmembrane region" description="Helical" evidence="7">
    <location>
        <begin position="190"/>
        <end position="211"/>
    </location>
</feature>
<dbReference type="PROSITE" id="PS51257">
    <property type="entry name" value="PROKAR_LIPOPROTEIN"/>
    <property type="match status" value="1"/>
</dbReference>
<dbReference type="GO" id="GO:0016020">
    <property type="term" value="C:membrane"/>
    <property type="evidence" value="ECO:0007669"/>
    <property type="project" value="UniProtKB-SubCell"/>
</dbReference>
<keyword evidence="9" id="KW-1185">Reference proteome</keyword>